<sequence length="160" mass="17861">MLPLYSFDAAVILGRCQGRRRTIGAKTASRIRKSARINMHSEERRLPDTTEAIARWLDIAARVYEEQTAAILADGSRAQGTESHSTYLHLLRAEAIIAARRSLRLLHETPISIAERRALQQEAIGIVTSLLTDTTPSLRPHRRGLHQEEVFSRSSGRSPG</sequence>
<organism evidence="2 3">
    <name type="scientific">Lyophyllum shimeji</name>
    <name type="common">Hon-shimeji</name>
    <name type="synonym">Tricholoma shimeji</name>
    <dbReference type="NCBI Taxonomy" id="47721"/>
    <lineage>
        <taxon>Eukaryota</taxon>
        <taxon>Fungi</taxon>
        <taxon>Dikarya</taxon>
        <taxon>Basidiomycota</taxon>
        <taxon>Agaricomycotina</taxon>
        <taxon>Agaricomycetes</taxon>
        <taxon>Agaricomycetidae</taxon>
        <taxon>Agaricales</taxon>
        <taxon>Tricholomatineae</taxon>
        <taxon>Lyophyllaceae</taxon>
        <taxon>Lyophyllum</taxon>
    </lineage>
</organism>
<evidence type="ECO:0000313" key="2">
    <source>
        <dbReference type="EMBL" id="GLB43511.1"/>
    </source>
</evidence>
<dbReference type="AlphaFoldDB" id="A0A9P3UUV5"/>
<keyword evidence="3" id="KW-1185">Reference proteome</keyword>
<evidence type="ECO:0000313" key="3">
    <source>
        <dbReference type="Proteomes" id="UP001063166"/>
    </source>
</evidence>
<proteinExistence type="predicted"/>
<evidence type="ECO:0000256" key="1">
    <source>
        <dbReference type="SAM" id="MobiDB-lite"/>
    </source>
</evidence>
<comment type="caution">
    <text evidence="2">The sequence shown here is derived from an EMBL/GenBank/DDBJ whole genome shotgun (WGS) entry which is preliminary data.</text>
</comment>
<name>A0A9P3UUV5_LYOSH</name>
<feature type="region of interest" description="Disordered" evidence="1">
    <location>
        <begin position="135"/>
        <end position="160"/>
    </location>
</feature>
<accession>A0A9P3UUV5</accession>
<protein>
    <submittedName>
        <fullName evidence="2">Uncharacterized protein</fullName>
    </submittedName>
</protein>
<dbReference type="Proteomes" id="UP001063166">
    <property type="component" value="Unassembled WGS sequence"/>
</dbReference>
<gene>
    <name evidence="2" type="ORF">LshimejAT787_1400230</name>
</gene>
<reference evidence="2" key="1">
    <citation type="submission" date="2022-07" db="EMBL/GenBank/DDBJ databases">
        <title>The genome of Lyophyllum shimeji provides insight into the initial evolution of ectomycorrhizal fungal genome.</title>
        <authorList>
            <person name="Kobayashi Y."/>
            <person name="Shibata T."/>
            <person name="Hirakawa H."/>
            <person name="Shigenobu S."/>
            <person name="Nishiyama T."/>
            <person name="Yamada A."/>
            <person name="Hasebe M."/>
            <person name="Kawaguchi M."/>
        </authorList>
    </citation>
    <scope>NUCLEOTIDE SEQUENCE</scope>
    <source>
        <strain evidence="2">AT787</strain>
    </source>
</reference>
<dbReference type="EMBL" id="BRPK01000014">
    <property type="protein sequence ID" value="GLB43511.1"/>
    <property type="molecule type" value="Genomic_DNA"/>
</dbReference>